<accession>A0A4Y2TBI1</accession>
<gene>
    <name evidence="1" type="ORF">AVEN_173331_1</name>
</gene>
<sequence length="114" mass="12666">MRRKNLSSRSKTYEIWSKWIRSGGIQKQLKSISPSADSNLGPRCKAREKTIVPPSLGPRCEASGKTIVPPRLGPRCEASGKTIVPSRLGSRVEARNEIRNILCEGRWLAGILRL</sequence>
<organism evidence="1 2">
    <name type="scientific">Araneus ventricosus</name>
    <name type="common">Orbweaver spider</name>
    <name type="synonym">Epeira ventricosa</name>
    <dbReference type="NCBI Taxonomy" id="182803"/>
    <lineage>
        <taxon>Eukaryota</taxon>
        <taxon>Metazoa</taxon>
        <taxon>Ecdysozoa</taxon>
        <taxon>Arthropoda</taxon>
        <taxon>Chelicerata</taxon>
        <taxon>Arachnida</taxon>
        <taxon>Araneae</taxon>
        <taxon>Araneomorphae</taxon>
        <taxon>Entelegynae</taxon>
        <taxon>Araneoidea</taxon>
        <taxon>Araneidae</taxon>
        <taxon>Araneus</taxon>
    </lineage>
</organism>
<keyword evidence="2" id="KW-1185">Reference proteome</keyword>
<protein>
    <submittedName>
        <fullName evidence="1">Uncharacterized protein</fullName>
    </submittedName>
</protein>
<comment type="caution">
    <text evidence="1">The sequence shown here is derived from an EMBL/GenBank/DDBJ whole genome shotgun (WGS) entry which is preliminary data.</text>
</comment>
<name>A0A4Y2TBI1_ARAVE</name>
<dbReference type="AlphaFoldDB" id="A0A4Y2TBI1"/>
<dbReference type="EMBL" id="BGPR01026762">
    <property type="protein sequence ID" value="GBN96759.1"/>
    <property type="molecule type" value="Genomic_DNA"/>
</dbReference>
<evidence type="ECO:0000313" key="2">
    <source>
        <dbReference type="Proteomes" id="UP000499080"/>
    </source>
</evidence>
<dbReference type="Proteomes" id="UP000499080">
    <property type="component" value="Unassembled WGS sequence"/>
</dbReference>
<proteinExistence type="predicted"/>
<evidence type="ECO:0000313" key="1">
    <source>
        <dbReference type="EMBL" id="GBN96759.1"/>
    </source>
</evidence>
<reference evidence="1 2" key="1">
    <citation type="journal article" date="2019" name="Sci. Rep.">
        <title>Orb-weaving spider Araneus ventricosus genome elucidates the spidroin gene catalogue.</title>
        <authorList>
            <person name="Kono N."/>
            <person name="Nakamura H."/>
            <person name="Ohtoshi R."/>
            <person name="Moran D.A.P."/>
            <person name="Shinohara A."/>
            <person name="Yoshida Y."/>
            <person name="Fujiwara M."/>
            <person name="Mori M."/>
            <person name="Tomita M."/>
            <person name="Arakawa K."/>
        </authorList>
    </citation>
    <scope>NUCLEOTIDE SEQUENCE [LARGE SCALE GENOMIC DNA]</scope>
</reference>